<sequence>MKGVQRAPQQSVKEENDMTHPLLSQEHIDTYQRDGVVLIKGLFSDHIAAIRDGIDRNMAIPGPYAAENLKAGEGGRFFDDYCNWTRIPEFEQVIRTSPASEVAADLMQSRRVQLFHDHVLVKEPGTSKPTPWHQDGPYYFVQGAQNVSFWSPMDKVTQASLRCVAGSHLWQKPVVPTRWMSQTNFFPEDDAYMPVPDPDAEGMDIREWDMEPGDAVAFSFGILHGARGNQTTRRRRAFSLRLVGDDARYVTRPGPTSPPFPGHGMQAGDRLRDDWFPFVFER</sequence>
<reference evidence="1 2" key="1">
    <citation type="submission" date="2015-07" db="EMBL/GenBank/DDBJ databases">
        <authorList>
            <person name="Voget S."/>
            <person name="Dogs M."/>
            <person name="Brinkhoff T.H."/>
            <person name="Daniel R."/>
        </authorList>
    </citation>
    <scope>NUCLEOTIDE SEQUENCE [LARGE SCALE GENOMIC DNA]</scope>
    <source>
        <strain evidence="1 2">B14</strain>
    </source>
</reference>
<dbReference type="EMBL" id="CP143423">
    <property type="protein sequence ID" value="WVX47944.1"/>
    <property type="molecule type" value="Genomic_DNA"/>
</dbReference>
<name>A0ABZ2BPL7_9RHOB</name>
<dbReference type="Proteomes" id="UP001318682">
    <property type="component" value="Chromosome"/>
</dbReference>
<keyword evidence="2" id="KW-1185">Reference proteome</keyword>
<proteinExistence type="predicted"/>
<evidence type="ECO:0000313" key="2">
    <source>
        <dbReference type="Proteomes" id="UP001318682"/>
    </source>
</evidence>
<organism evidence="1 2">
    <name type="scientific">Roseobacter fucihabitans</name>
    <dbReference type="NCBI Taxonomy" id="1537242"/>
    <lineage>
        <taxon>Bacteria</taxon>
        <taxon>Pseudomonadati</taxon>
        <taxon>Pseudomonadota</taxon>
        <taxon>Alphaproteobacteria</taxon>
        <taxon>Rhodobacterales</taxon>
        <taxon>Roseobacteraceae</taxon>
        <taxon>Roseobacter</taxon>
    </lineage>
</organism>
<gene>
    <name evidence="1" type="ORF">ROLI_010190</name>
</gene>
<evidence type="ECO:0008006" key="3">
    <source>
        <dbReference type="Google" id="ProtNLM"/>
    </source>
</evidence>
<dbReference type="Gene3D" id="2.60.120.620">
    <property type="entry name" value="q2cbj1_9rhob like domain"/>
    <property type="match status" value="1"/>
</dbReference>
<evidence type="ECO:0000313" key="1">
    <source>
        <dbReference type="EMBL" id="WVX47944.1"/>
    </source>
</evidence>
<accession>A0ABZ2BPL7</accession>
<dbReference type="InterPro" id="IPR008775">
    <property type="entry name" value="Phytyl_CoA_dOase-like"/>
</dbReference>
<reference evidence="2" key="2">
    <citation type="submission" date="2024-01" db="EMBL/GenBank/DDBJ databases">
        <title>Roseobacter fucihabitans sp. nov., isolated from the brown alga Fucus spiralis.</title>
        <authorList>
            <person name="Hahnke S."/>
            <person name="Berger M."/>
            <person name="Schlingloff A."/>
            <person name="Athale I."/>
            <person name="Neumann-Schaal M."/>
            <person name="Adenaya A."/>
            <person name="Poehlein A."/>
            <person name="Daniel R."/>
            <person name="Pertersen J."/>
            <person name="Brinkhoff T."/>
        </authorList>
    </citation>
    <scope>NUCLEOTIDE SEQUENCE [LARGE SCALE GENOMIC DNA]</scope>
    <source>
        <strain evidence="2">B14</strain>
    </source>
</reference>
<dbReference type="SUPFAM" id="SSF51197">
    <property type="entry name" value="Clavaminate synthase-like"/>
    <property type="match status" value="1"/>
</dbReference>
<dbReference type="Pfam" id="PF05721">
    <property type="entry name" value="PhyH"/>
    <property type="match status" value="1"/>
</dbReference>
<dbReference type="PANTHER" id="PTHR20883">
    <property type="entry name" value="PHYTANOYL-COA DIOXYGENASE DOMAIN CONTAINING 1"/>
    <property type="match status" value="1"/>
</dbReference>
<protein>
    <recommendedName>
        <fullName evidence="3">Phytanoyl-CoA dioxygenase</fullName>
    </recommendedName>
</protein>
<dbReference type="PANTHER" id="PTHR20883:SF49">
    <property type="entry name" value="PHYTANOYL-COA DIOXYGENASE"/>
    <property type="match status" value="1"/>
</dbReference>